<sequence length="904" mass="99560">MSWGNLTNWLAGDQRLKELQETRRAWEETEALWRASPLAGGLEDLAIGYVRAGLRQADRAPSLSVLIAVADATEKLLHAEDIEPAEAVWPIIEGDVAVAANFRKLTERRRRWAQHFDQMSGIVGERFMELYGVLFEALPEACFGDQGDMDGALGVPLIDLLEDPAETIHRILVFPFHDETMRYDLFLRLREQLGTNMLVASGFRPDDNTHERASRLISPQNQKGKSAAELARLYLGGTPLLELLETPAPFRIPDEARFEHCHIVGGTGHGKTQLMQRMIHADLEAAREDRRSVVVIDSQGDLINKLQRLALFDRWEPGSLADRLVVIDPADIEFPAALNLFDAHLDRLRDYRPVDRERVLNGVIELYETFFGAMLGAELTQKQGVIFRYLARLLVTIPGATIHTLMQLMEDGRPFKPHMARLEGSARHFFEAEFFHPSFAATKKQILKRLWGVLSTPAFERMFAQAANKLDLFAAMNEGKIILVSTAKDLLKADGSALFGRFFIAMIAQAALERSTIAPEARTPTFVYVDEAQEYFDDSIETILNQARKYRVGLTLAHQALDQLSPRLRSAILANTSLKCVGGVSAKDARALADELHTTSDFIEGMKRRRDQTEFAVWLKHSTPHAIRVSVPLGFLERQPLLTEEAFALNLEFNRVRYCGALSDIPGFLPALPAPGEGLGPNAVADWPESLSAAEAGPVADGVTTPASSPTAGSALAAPTLRQPPPSGSLAPPHEPGKGGSQHRYVQHLLKGLAEERGYKAVIEAAAGPGQVDVALYRDDLSIACEISVTSTPEHELKNLAKCLAAGFTQVWALAPDEKRLRRLEARAREALPQADLEKISFLTPDGFATALDALTAPPREASVVRGYRVKVSQTSVSAAEARDRRSAVARVIARSSGSLPKPT</sequence>
<dbReference type="InterPro" id="IPR027417">
    <property type="entry name" value="P-loop_NTPase"/>
</dbReference>
<dbReference type="InterPro" id="IPR019476">
    <property type="entry name" value="T4SS_TraD_DNA-bd"/>
</dbReference>
<dbReference type="Pfam" id="PF10412">
    <property type="entry name" value="TrwB_AAD_bind"/>
    <property type="match status" value="1"/>
</dbReference>
<reference evidence="3" key="1">
    <citation type="submission" date="2023-07" db="EMBL/GenBank/DDBJ databases">
        <title>Brevundimonas soil sp. nov., isolated from the soil of chemical plant.</title>
        <authorList>
            <person name="Wu N."/>
        </authorList>
    </citation>
    <scope>NUCLEOTIDE SEQUENCE</scope>
    <source>
        <strain evidence="3">XZ-24</strain>
    </source>
</reference>
<dbReference type="EMBL" id="JAUKTR010000005">
    <property type="protein sequence ID" value="MDO1560109.1"/>
    <property type="molecule type" value="Genomic_DNA"/>
</dbReference>
<dbReference type="CDD" id="cd01127">
    <property type="entry name" value="TrwB_TraG_TraD_VirD4"/>
    <property type="match status" value="1"/>
</dbReference>
<dbReference type="RefSeq" id="WP_302110539.1">
    <property type="nucleotide sequence ID" value="NZ_JAUKTR010000005.1"/>
</dbReference>
<accession>A0ABT8SNN7</accession>
<proteinExistence type="predicted"/>
<dbReference type="PANTHER" id="PTHR30121:SF6">
    <property type="entry name" value="SLR6007 PROTEIN"/>
    <property type="match status" value="1"/>
</dbReference>
<gene>
    <name evidence="3" type="ORF">Q0812_11795</name>
</gene>
<dbReference type="InterPro" id="IPR051162">
    <property type="entry name" value="T4SS_component"/>
</dbReference>
<dbReference type="SUPFAM" id="SSF52540">
    <property type="entry name" value="P-loop containing nucleoside triphosphate hydrolases"/>
    <property type="match status" value="1"/>
</dbReference>
<dbReference type="Gene3D" id="3.40.50.300">
    <property type="entry name" value="P-loop containing nucleotide triphosphate hydrolases"/>
    <property type="match status" value="2"/>
</dbReference>
<feature type="region of interest" description="Disordered" evidence="1">
    <location>
        <begin position="696"/>
        <end position="743"/>
    </location>
</feature>
<evidence type="ECO:0000256" key="1">
    <source>
        <dbReference type="SAM" id="MobiDB-lite"/>
    </source>
</evidence>
<evidence type="ECO:0000259" key="2">
    <source>
        <dbReference type="Pfam" id="PF10412"/>
    </source>
</evidence>
<name>A0ABT8SNN7_9CAUL</name>
<organism evidence="3 4">
    <name type="scientific">Peiella sedimenti</name>
    <dbReference type="NCBI Taxonomy" id="3061083"/>
    <lineage>
        <taxon>Bacteria</taxon>
        <taxon>Pseudomonadati</taxon>
        <taxon>Pseudomonadota</taxon>
        <taxon>Alphaproteobacteria</taxon>
        <taxon>Caulobacterales</taxon>
        <taxon>Caulobacteraceae</taxon>
        <taxon>Peiella</taxon>
    </lineage>
</organism>
<evidence type="ECO:0000313" key="4">
    <source>
        <dbReference type="Proteomes" id="UP001169063"/>
    </source>
</evidence>
<dbReference type="PANTHER" id="PTHR30121">
    <property type="entry name" value="UNCHARACTERIZED PROTEIN YJGR-RELATED"/>
    <property type="match status" value="1"/>
</dbReference>
<comment type="caution">
    <text evidence="3">The sequence shown here is derived from an EMBL/GenBank/DDBJ whole genome shotgun (WGS) entry which is preliminary data.</text>
</comment>
<dbReference type="Proteomes" id="UP001169063">
    <property type="component" value="Unassembled WGS sequence"/>
</dbReference>
<dbReference type="GO" id="GO:0003677">
    <property type="term" value="F:DNA binding"/>
    <property type="evidence" value="ECO:0007669"/>
    <property type="project" value="UniProtKB-KW"/>
</dbReference>
<keyword evidence="3" id="KW-0238">DNA-binding</keyword>
<protein>
    <submittedName>
        <fullName evidence="3">Type IV secretion system DNA-binding domain-containing protein</fullName>
    </submittedName>
</protein>
<evidence type="ECO:0000313" key="3">
    <source>
        <dbReference type="EMBL" id="MDO1560109.1"/>
    </source>
</evidence>
<keyword evidence="4" id="KW-1185">Reference proteome</keyword>
<feature type="domain" description="Type IV secretion system coupling protein TraD DNA-binding" evidence="2">
    <location>
        <begin position="253"/>
        <end position="307"/>
    </location>
</feature>